<keyword evidence="2" id="KW-1133">Transmembrane helix</keyword>
<proteinExistence type="predicted"/>
<name>A0A5E5BK69_9BURK</name>
<evidence type="ECO:0000256" key="2">
    <source>
        <dbReference type="SAM" id="Phobius"/>
    </source>
</evidence>
<dbReference type="Proteomes" id="UP000335538">
    <property type="component" value="Unassembled WGS sequence"/>
</dbReference>
<keyword evidence="2" id="KW-0472">Membrane</keyword>
<accession>A0A5E5BK69</accession>
<feature type="transmembrane region" description="Helical" evidence="2">
    <location>
        <begin position="125"/>
        <end position="145"/>
    </location>
</feature>
<dbReference type="RefSeq" id="WP_150811362.1">
    <property type="nucleotide sequence ID" value="NZ_CABPSR010000027.1"/>
</dbReference>
<reference evidence="3 4" key="1">
    <citation type="submission" date="2019-08" db="EMBL/GenBank/DDBJ databases">
        <authorList>
            <person name="Peeters C."/>
        </authorList>
    </citation>
    <scope>NUCLEOTIDE SEQUENCE [LARGE SCALE GENOMIC DNA]</scope>
    <source>
        <strain evidence="3 4">LMG 31121</strain>
    </source>
</reference>
<evidence type="ECO:0000313" key="3">
    <source>
        <dbReference type="EMBL" id="VVE85435.1"/>
    </source>
</evidence>
<evidence type="ECO:0000313" key="4">
    <source>
        <dbReference type="Proteomes" id="UP000335538"/>
    </source>
</evidence>
<feature type="compositionally biased region" description="Basic and acidic residues" evidence="1">
    <location>
        <begin position="381"/>
        <end position="399"/>
    </location>
</feature>
<dbReference type="AlphaFoldDB" id="A0A5E5BK69"/>
<keyword evidence="2" id="KW-0812">Transmembrane</keyword>
<feature type="compositionally biased region" description="Basic residues" evidence="1">
    <location>
        <begin position="360"/>
        <end position="369"/>
    </location>
</feature>
<organism evidence="3 4">
    <name type="scientific">Pandoraea sputorum</name>
    <dbReference type="NCBI Taxonomy" id="93222"/>
    <lineage>
        <taxon>Bacteria</taxon>
        <taxon>Pseudomonadati</taxon>
        <taxon>Pseudomonadota</taxon>
        <taxon>Betaproteobacteria</taxon>
        <taxon>Burkholderiales</taxon>
        <taxon>Burkholderiaceae</taxon>
        <taxon>Pandoraea</taxon>
    </lineage>
</organism>
<gene>
    <name evidence="3" type="ORF">PSP31121_05252</name>
</gene>
<sequence>MVNEVGRRTLPASAQAQYLSTVAPDPVVLDAGLQRSLRDFLNNIPRFISDYDEIGGSAAGCAALRTCQSRIERVANTHPHGPVECDQILSELAQAAQSLDEAKREVIDQIPELVPGSAEKVLADFGMLFGLIASAAIFFAAPYLAPVAAGVWVASFFGQGWAIEREDARENLVDIFAPQLEMIRSATVRAQSAYTIEYLKARVTEDAAAHYAASLAPLPSPPGRPSNDALSGTASLPPVRVMADTVKSPLCLVLLKIQTGAISIPDEPASVRLLELLDLEAKAEQQGPAASDQGNEAIRKQIRTGLDGLRDRPPAMHLILEGEACTKGIWANDPEFNHRVLGLRGPIESDKQRASVQDQRHHRTAHAKRQLGVPGATAQHARRDVEAASERPDTSNEEG</sequence>
<dbReference type="EMBL" id="CABPSR010000027">
    <property type="protein sequence ID" value="VVE85435.1"/>
    <property type="molecule type" value="Genomic_DNA"/>
</dbReference>
<evidence type="ECO:0000256" key="1">
    <source>
        <dbReference type="SAM" id="MobiDB-lite"/>
    </source>
</evidence>
<protein>
    <submittedName>
        <fullName evidence="3">Uncharacterized protein</fullName>
    </submittedName>
</protein>
<feature type="region of interest" description="Disordered" evidence="1">
    <location>
        <begin position="349"/>
        <end position="399"/>
    </location>
</feature>